<organism evidence="1 2">
    <name type="scientific">Bacteroides uniformis</name>
    <dbReference type="NCBI Taxonomy" id="820"/>
    <lineage>
        <taxon>Bacteria</taxon>
        <taxon>Pseudomonadati</taxon>
        <taxon>Bacteroidota</taxon>
        <taxon>Bacteroidia</taxon>
        <taxon>Bacteroidales</taxon>
        <taxon>Bacteroidaceae</taxon>
        <taxon>Bacteroides</taxon>
    </lineage>
</organism>
<proteinExistence type="predicted"/>
<dbReference type="RefSeq" id="WP_151882020.1">
    <property type="nucleotide sequence ID" value="NZ_WCTH01000011.1"/>
</dbReference>
<gene>
    <name evidence="1" type="ORF">GAP48_18885</name>
</gene>
<protein>
    <submittedName>
        <fullName evidence="1">Uncharacterized protein</fullName>
    </submittedName>
</protein>
<evidence type="ECO:0000313" key="1">
    <source>
        <dbReference type="EMBL" id="KAB4248416.1"/>
    </source>
</evidence>
<dbReference type="Proteomes" id="UP000487989">
    <property type="component" value="Unassembled WGS sequence"/>
</dbReference>
<evidence type="ECO:0000313" key="2">
    <source>
        <dbReference type="Proteomes" id="UP000487989"/>
    </source>
</evidence>
<dbReference type="AlphaFoldDB" id="A0A6I0LMQ7"/>
<accession>A0A6I0LMQ7</accession>
<reference evidence="1 2" key="1">
    <citation type="journal article" date="2019" name="Nat. Med.">
        <title>A library of human gut bacterial isolates paired with longitudinal multiomics data enables mechanistic microbiome research.</title>
        <authorList>
            <person name="Poyet M."/>
            <person name="Groussin M."/>
            <person name="Gibbons S.M."/>
            <person name="Avila-Pacheco J."/>
            <person name="Jiang X."/>
            <person name="Kearney S.M."/>
            <person name="Perrotta A.R."/>
            <person name="Berdy B."/>
            <person name="Zhao S."/>
            <person name="Lieberman T.D."/>
            <person name="Swanson P.K."/>
            <person name="Smith M."/>
            <person name="Roesemann S."/>
            <person name="Alexander J.E."/>
            <person name="Rich S.A."/>
            <person name="Livny J."/>
            <person name="Vlamakis H."/>
            <person name="Clish C."/>
            <person name="Bullock K."/>
            <person name="Deik A."/>
            <person name="Scott J."/>
            <person name="Pierce K.A."/>
            <person name="Xavier R.J."/>
            <person name="Alm E.J."/>
        </authorList>
    </citation>
    <scope>NUCLEOTIDE SEQUENCE [LARGE SCALE GENOMIC DNA]</scope>
    <source>
        <strain evidence="1 2">BIOML-A3</strain>
    </source>
</reference>
<dbReference type="EMBL" id="WCTJ01000039">
    <property type="protein sequence ID" value="KAB4248416.1"/>
    <property type="molecule type" value="Genomic_DNA"/>
</dbReference>
<sequence length="63" mass="7486">MNLLENYVTEVIGKPYYDDYGSGNYKWWIRVKSICYGQEHKSTLMFDTEEDALKVTKGYMYLS</sequence>
<name>A0A6I0LMQ7_BACUN</name>
<comment type="caution">
    <text evidence="1">The sequence shown here is derived from an EMBL/GenBank/DDBJ whole genome shotgun (WGS) entry which is preliminary data.</text>
</comment>